<keyword evidence="2" id="KW-1185">Reference proteome</keyword>
<proteinExistence type="predicted"/>
<sequence>MFEVKFTYLLSIFIHKNAKSFSIFNDFKAFLNYLFTLAFKPKL</sequence>
<evidence type="ECO:0000313" key="1">
    <source>
        <dbReference type="EMBL" id="CAL2092851.1"/>
    </source>
</evidence>
<dbReference type="Proteomes" id="UP001497416">
    <property type="component" value="Unassembled WGS sequence"/>
</dbReference>
<evidence type="ECO:0000313" key="2">
    <source>
        <dbReference type="Proteomes" id="UP001497416"/>
    </source>
</evidence>
<organism evidence="1 2">
    <name type="scientific">Tenacibaculum platacis</name>
    <dbReference type="NCBI Taxonomy" id="3137852"/>
    <lineage>
        <taxon>Bacteria</taxon>
        <taxon>Pseudomonadati</taxon>
        <taxon>Bacteroidota</taxon>
        <taxon>Flavobacteriia</taxon>
        <taxon>Flavobacteriales</taxon>
        <taxon>Flavobacteriaceae</taxon>
        <taxon>Tenacibaculum</taxon>
    </lineage>
</organism>
<protein>
    <submittedName>
        <fullName evidence="1">Uncharacterized protein</fullName>
    </submittedName>
</protein>
<name>A0ABM9P5J3_9FLAO</name>
<accession>A0ABM9P5J3</accession>
<dbReference type="EMBL" id="CAXIXY010000007">
    <property type="protein sequence ID" value="CAL2092851.1"/>
    <property type="molecule type" value="Genomic_DNA"/>
</dbReference>
<gene>
    <name evidence="1" type="ORF">T190607A01A_50085</name>
</gene>
<comment type="caution">
    <text evidence="1">The sequence shown here is derived from an EMBL/GenBank/DDBJ whole genome shotgun (WGS) entry which is preliminary data.</text>
</comment>
<reference evidence="1 2" key="1">
    <citation type="submission" date="2024-05" db="EMBL/GenBank/DDBJ databases">
        <authorList>
            <person name="Duchaud E."/>
        </authorList>
    </citation>
    <scope>NUCLEOTIDE SEQUENCE [LARGE SCALE GENOMIC DNA]</scope>
    <source>
        <strain evidence="1">Ena-SAMPLE-TAB-13-05-2024-13:56:06:370-140302</strain>
    </source>
</reference>